<evidence type="ECO:0000259" key="1">
    <source>
        <dbReference type="Pfam" id="PF16363"/>
    </source>
</evidence>
<gene>
    <name evidence="2" type="ORF">MM415B00972_0016</name>
</gene>
<dbReference type="PANTHER" id="PTHR43000">
    <property type="entry name" value="DTDP-D-GLUCOSE 4,6-DEHYDRATASE-RELATED"/>
    <property type="match status" value="1"/>
</dbReference>
<dbReference type="SUPFAM" id="SSF51735">
    <property type="entry name" value="NAD(P)-binding Rossmann-fold domains"/>
    <property type="match status" value="1"/>
</dbReference>
<feature type="domain" description="NAD(P)-binding" evidence="1">
    <location>
        <begin position="2"/>
        <end position="244"/>
    </location>
</feature>
<dbReference type="AlphaFoldDB" id="A0A6M3ITZ9"/>
<evidence type="ECO:0000313" key="2">
    <source>
        <dbReference type="EMBL" id="QJA61219.1"/>
    </source>
</evidence>
<reference evidence="2" key="1">
    <citation type="submission" date="2020-03" db="EMBL/GenBank/DDBJ databases">
        <title>The deep terrestrial virosphere.</title>
        <authorList>
            <person name="Holmfeldt K."/>
            <person name="Nilsson E."/>
            <person name="Simone D."/>
            <person name="Lopez-Fernandez M."/>
            <person name="Wu X."/>
            <person name="de Brujin I."/>
            <person name="Lundin D."/>
            <person name="Andersson A."/>
            <person name="Bertilsson S."/>
            <person name="Dopson M."/>
        </authorList>
    </citation>
    <scope>NUCLEOTIDE SEQUENCE</scope>
    <source>
        <strain evidence="2">MM415B00972</strain>
    </source>
</reference>
<dbReference type="Gene3D" id="3.40.50.720">
    <property type="entry name" value="NAD(P)-binding Rossmann-like Domain"/>
    <property type="match status" value="1"/>
</dbReference>
<dbReference type="EMBL" id="MT141434">
    <property type="protein sequence ID" value="QJA61219.1"/>
    <property type="molecule type" value="Genomic_DNA"/>
</dbReference>
<sequence length="322" mass="37066">MGSHFVEFLLTQDIQTVVIVDKLTYAGNIKNIESSLKNPRCRFYLADICEPLIEHVIRMEQVDAIVNFAAETHVDRSITNPRAFLETDIMGLFNLAYWGIKTKIKLFLQVSTDEVYGPILKGEADETFPLNPTSPYSASKAAAELLLQSYHKTYGLPLVIVRCCNNFGPRQYPEKLIPMAITRLLDDKPILLHGEGQEVREWIYVKDCIKEIVAVLKERHNGEIFNIGSGFRLTNLETTNEILLFLGVAMQRDRLIEFVNPRPNNDFRYAINSQKLGVGKYAFDYFDALLRETIKWYDSHLDWWEGKIDLDSNFYKKGESLK</sequence>
<organism evidence="2">
    <name type="scientific">viral metagenome</name>
    <dbReference type="NCBI Taxonomy" id="1070528"/>
    <lineage>
        <taxon>unclassified sequences</taxon>
        <taxon>metagenomes</taxon>
        <taxon>organismal metagenomes</taxon>
    </lineage>
</organism>
<dbReference type="Gene3D" id="3.90.25.10">
    <property type="entry name" value="UDP-galactose 4-epimerase, domain 1"/>
    <property type="match status" value="1"/>
</dbReference>
<dbReference type="InterPro" id="IPR016040">
    <property type="entry name" value="NAD(P)-bd_dom"/>
</dbReference>
<protein>
    <submittedName>
        <fullName evidence="2">Putative GDP-mannose 4,6-dehydratase</fullName>
    </submittedName>
</protein>
<proteinExistence type="predicted"/>
<name>A0A6M3ITZ9_9ZZZZ</name>
<dbReference type="InterPro" id="IPR036291">
    <property type="entry name" value="NAD(P)-bd_dom_sf"/>
</dbReference>
<accession>A0A6M3ITZ9</accession>
<dbReference type="Pfam" id="PF16363">
    <property type="entry name" value="GDP_Man_Dehyd"/>
    <property type="match status" value="1"/>
</dbReference>